<keyword evidence="2" id="KW-0813">Transport</keyword>
<evidence type="ECO:0000256" key="4">
    <source>
        <dbReference type="SAM" id="SignalP"/>
    </source>
</evidence>
<dbReference type="Proteomes" id="UP000503440">
    <property type="component" value="Chromosome"/>
</dbReference>
<evidence type="ECO:0000256" key="2">
    <source>
        <dbReference type="ARBA" id="ARBA00022448"/>
    </source>
</evidence>
<evidence type="ECO:0000256" key="3">
    <source>
        <dbReference type="ARBA" id="ARBA00022729"/>
    </source>
</evidence>
<feature type="chain" id="PRO_5025442481" evidence="4">
    <location>
        <begin position="24"/>
        <end position="402"/>
    </location>
</feature>
<dbReference type="Gene3D" id="2.40.160.10">
    <property type="entry name" value="Porin"/>
    <property type="match status" value="1"/>
</dbReference>
<dbReference type="InterPro" id="IPR005318">
    <property type="entry name" value="OM_porin_bac"/>
</dbReference>
<name>A0A6C0Y0D8_9GAMM</name>
<dbReference type="GO" id="GO:0016020">
    <property type="term" value="C:membrane"/>
    <property type="evidence" value="ECO:0007669"/>
    <property type="project" value="InterPro"/>
</dbReference>
<dbReference type="GO" id="GO:0015288">
    <property type="term" value="F:porin activity"/>
    <property type="evidence" value="ECO:0007669"/>
    <property type="project" value="TreeGrafter"/>
</dbReference>
<accession>A0A6C0Y0D8</accession>
<evidence type="ECO:0000313" key="5">
    <source>
        <dbReference type="EMBL" id="QIC69500.1"/>
    </source>
</evidence>
<reference evidence="5 6" key="1">
    <citation type="submission" date="2019-09" db="EMBL/GenBank/DDBJ databases">
        <title>Non-baumannii Acinetobacter spp. carrying blaNDM-1 isolated in China.</title>
        <authorList>
            <person name="Cui C."/>
            <person name="Chen C."/>
            <person name="Sun J."/>
            <person name="Liu Y."/>
        </authorList>
    </citation>
    <scope>NUCLEOTIDE SEQUENCE [LARGE SCALE GENOMIC DNA]</scope>
    <source>
        <strain evidence="5 6">B18</strain>
    </source>
</reference>
<dbReference type="PANTHER" id="PTHR34596">
    <property type="entry name" value="CHITOPORIN"/>
    <property type="match status" value="1"/>
</dbReference>
<proteinExistence type="inferred from homology"/>
<sequence>MNKHILIVPLVCAMAATGNFALAKDVNFDIQLKNLYADRNFDDSAKPSIGSWTQGIIAKADAQHNLTEDTALTVTGSLQYAVRLSADKHRGDMILPFDPVTQKQASEYHKAAGSIGVKHKQHQLSWGEQWVNTPLATVDYSRQLLTTYHGVVYSGQWNDQLKVDIGYLDKFSPRNEEKFRKISVAKQDSDGLAYLDLKHKAFNDKLETQVFVSELEDLYNQYSLGLQYKTQYDDVRLNTKLRYYYTEEQGEQRLGNIDNQYYAILQEVGYGPNTFGFGVQKIEGDSDFPMLDGAVPVLSYVNWTQGTFNKANELSYHFTFNHNASWLVPGLNVLVRYMDGQDYSVNGQRGFDESELDFIVNYRVNEGKLKGLGFQWLNLNYKNDLKGDYMENRFFTTYSRKF</sequence>
<gene>
    <name evidence="5" type="ORF">FSC09_03315</name>
</gene>
<comment type="similarity">
    <text evidence="1">Belongs to the outer membrane porin (Opr) (TC 1.B.25) family.</text>
</comment>
<evidence type="ECO:0000256" key="1">
    <source>
        <dbReference type="ARBA" id="ARBA00009075"/>
    </source>
</evidence>
<protein>
    <submittedName>
        <fullName evidence="5">OprD family porin</fullName>
    </submittedName>
</protein>
<dbReference type="Pfam" id="PF03573">
    <property type="entry name" value="OprD"/>
    <property type="match status" value="1"/>
</dbReference>
<evidence type="ECO:0000313" key="6">
    <source>
        <dbReference type="Proteomes" id="UP000503440"/>
    </source>
</evidence>
<feature type="signal peptide" evidence="4">
    <location>
        <begin position="1"/>
        <end position="23"/>
    </location>
</feature>
<dbReference type="EMBL" id="CP044455">
    <property type="protein sequence ID" value="QIC69500.1"/>
    <property type="molecule type" value="Genomic_DNA"/>
</dbReference>
<dbReference type="AlphaFoldDB" id="A0A6C0Y0D8"/>
<organism evidence="5 6">
    <name type="scientific">Acinetobacter indicus</name>
    <dbReference type="NCBI Taxonomy" id="756892"/>
    <lineage>
        <taxon>Bacteria</taxon>
        <taxon>Pseudomonadati</taxon>
        <taxon>Pseudomonadota</taxon>
        <taxon>Gammaproteobacteria</taxon>
        <taxon>Moraxellales</taxon>
        <taxon>Moraxellaceae</taxon>
        <taxon>Acinetobacter</taxon>
    </lineage>
</organism>
<keyword evidence="3 4" id="KW-0732">Signal</keyword>
<dbReference type="InterPro" id="IPR023614">
    <property type="entry name" value="Porin_dom_sf"/>
</dbReference>
<dbReference type="PANTHER" id="PTHR34596:SF2">
    <property type="entry name" value="CHITOPORIN"/>
    <property type="match status" value="1"/>
</dbReference>
<dbReference type="RefSeq" id="WP_163145513.1">
    <property type="nucleotide sequence ID" value="NZ_CP044455.1"/>
</dbReference>